<protein>
    <submittedName>
        <fullName evidence="2">Histidine kinase</fullName>
    </submittedName>
</protein>
<gene>
    <name evidence="2" type="ORF">CSC81_18490</name>
</gene>
<name>A0A2G1BP29_9FLAO</name>
<proteinExistence type="predicted"/>
<keyword evidence="1" id="KW-0812">Transmembrane</keyword>
<sequence length="72" mass="7830">MAKARSSAAYRIAFTYSAAFALATLLLGVAVYVTADAQFRHQQDSALIDEASALAHEFNEGDLPEIRRAIDK</sequence>
<feature type="transmembrane region" description="Helical" evidence="1">
    <location>
        <begin position="12"/>
        <end position="33"/>
    </location>
</feature>
<keyword evidence="1" id="KW-1133">Transmembrane helix</keyword>
<dbReference type="AlphaFoldDB" id="A0A2G1BP29"/>
<keyword evidence="1" id="KW-0472">Membrane</keyword>
<dbReference type="EMBL" id="PDUU01001029">
    <property type="protein sequence ID" value="PHN95813.1"/>
    <property type="molecule type" value="Genomic_DNA"/>
</dbReference>
<reference evidence="2 3" key="1">
    <citation type="journal article" date="2016" name="Nat. Commun.">
        <title>Microbial interactions lead to rapid micro-scale successions on model marine particles.</title>
        <authorList>
            <person name="Datta M.S."/>
            <person name="Sliwerska E."/>
            <person name="Gore J."/>
            <person name="Polz M.F."/>
            <person name="Cordero O.X."/>
        </authorList>
    </citation>
    <scope>NUCLEOTIDE SEQUENCE [LARGE SCALE GENOMIC DNA]</scope>
    <source>
        <strain evidence="2 3">4G03</strain>
    </source>
</reference>
<comment type="caution">
    <text evidence="2">The sequence shown here is derived from an EMBL/GenBank/DDBJ whole genome shotgun (WGS) entry which is preliminary data.</text>
</comment>
<accession>A0A2G1BP29</accession>
<keyword evidence="2" id="KW-0808">Transferase</keyword>
<dbReference type="GO" id="GO:0016301">
    <property type="term" value="F:kinase activity"/>
    <property type="evidence" value="ECO:0007669"/>
    <property type="project" value="UniProtKB-KW"/>
</dbReference>
<keyword evidence="2" id="KW-0418">Kinase</keyword>
<evidence type="ECO:0000313" key="2">
    <source>
        <dbReference type="EMBL" id="PHN95813.1"/>
    </source>
</evidence>
<organism evidence="2 3">
    <name type="scientific">Tenacibaculum discolor</name>
    <dbReference type="NCBI Taxonomy" id="361581"/>
    <lineage>
        <taxon>Bacteria</taxon>
        <taxon>Pseudomonadati</taxon>
        <taxon>Bacteroidota</taxon>
        <taxon>Flavobacteriia</taxon>
        <taxon>Flavobacteriales</taxon>
        <taxon>Flavobacteriaceae</taxon>
        <taxon>Tenacibaculum</taxon>
    </lineage>
</organism>
<evidence type="ECO:0000256" key="1">
    <source>
        <dbReference type="SAM" id="Phobius"/>
    </source>
</evidence>
<dbReference type="Proteomes" id="UP000222163">
    <property type="component" value="Unassembled WGS sequence"/>
</dbReference>
<dbReference type="RefSeq" id="WP_201796589.1">
    <property type="nucleotide sequence ID" value="NZ_PDUU01001029.1"/>
</dbReference>
<feature type="non-terminal residue" evidence="2">
    <location>
        <position position="72"/>
    </location>
</feature>
<evidence type="ECO:0000313" key="3">
    <source>
        <dbReference type="Proteomes" id="UP000222163"/>
    </source>
</evidence>